<keyword evidence="3" id="KW-1185">Reference proteome</keyword>
<feature type="compositionally biased region" description="Polar residues" evidence="1">
    <location>
        <begin position="42"/>
        <end position="52"/>
    </location>
</feature>
<reference evidence="3" key="1">
    <citation type="journal article" date="2012" name="Science">
        <title>The Paleozoic origin of enzymatic lignin decomposition reconstructed from 31 fungal genomes.</title>
        <authorList>
            <person name="Floudas D."/>
            <person name="Binder M."/>
            <person name="Riley R."/>
            <person name="Barry K."/>
            <person name="Blanchette R.A."/>
            <person name="Henrissat B."/>
            <person name="Martinez A.T."/>
            <person name="Otillar R."/>
            <person name="Spatafora J.W."/>
            <person name="Yadav J.S."/>
            <person name="Aerts A."/>
            <person name="Benoit I."/>
            <person name="Boyd A."/>
            <person name="Carlson A."/>
            <person name="Copeland A."/>
            <person name="Coutinho P.M."/>
            <person name="de Vries R.P."/>
            <person name="Ferreira P."/>
            <person name="Findley K."/>
            <person name="Foster B."/>
            <person name="Gaskell J."/>
            <person name="Glotzer D."/>
            <person name="Gorecki P."/>
            <person name="Heitman J."/>
            <person name="Hesse C."/>
            <person name="Hori C."/>
            <person name="Igarashi K."/>
            <person name="Jurgens J.A."/>
            <person name="Kallen N."/>
            <person name="Kersten P."/>
            <person name="Kohler A."/>
            <person name="Kuees U."/>
            <person name="Kumar T.K.A."/>
            <person name="Kuo A."/>
            <person name="LaButti K."/>
            <person name="Larrondo L.F."/>
            <person name="Lindquist E."/>
            <person name="Ling A."/>
            <person name="Lombard V."/>
            <person name="Lucas S."/>
            <person name="Lundell T."/>
            <person name="Martin R."/>
            <person name="McLaughlin D.J."/>
            <person name="Morgenstern I."/>
            <person name="Morin E."/>
            <person name="Murat C."/>
            <person name="Nagy L.G."/>
            <person name="Nolan M."/>
            <person name="Ohm R.A."/>
            <person name="Patyshakuliyeva A."/>
            <person name="Rokas A."/>
            <person name="Ruiz-Duenas F.J."/>
            <person name="Sabat G."/>
            <person name="Salamov A."/>
            <person name="Samejima M."/>
            <person name="Schmutz J."/>
            <person name="Slot J.C."/>
            <person name="St John F."/>
            <person name="Stenlid J."/>
            <person name="Sun H."/>
            <person name="Sun S."/>
            <person name="Syed K."/>
            <person name="Tsang A."/>
            <person name="Wiebenga A."/>
            <person name="Young D."/>
            <person name="Pisabarro A."/>
            <person name="Eastwood D.C."/>
            <person name="Martin F."/>
            <person name="Cullen D."/>
            <person name="Grigoriev I.V."/>
            <person name="Hibbett D.S."/>
        </authorList>
    </citation>
    <scope>NUCLEOTIDE SEQUENCE [LARGE SCALE GENOMIC DNA]</scope>
    <source>
        <strain evidence="3">TFB10046</strain>
    </source>
</reference>
<name>J0WMX4_AURST</name>
<feature type="region of interest" description="Disordered" evidence="1">
    <location>
        <begin position="1"/>
        <end position="52"/>
    </location>
</feature>
<dbReference type="AlphaFoldDB" id="J0WMX4"/>
<dbReference type="EMBL" id="JH688385">
    <property type="protein sequence ID" value="EJD33180.1"/>
    <property type="molecule type" value="Genomic_DNA"/>
</dbReference>
<dbReference type="InParanoid" id="J0WMX4"/>
<sequence length="164" mass="17339">MHERRASISPHGQHSSTPVHHASPPGQQPTPPTLASPVSALTPPSSSGPSVTLKNLKTLKHALEDARTARVSLAAAADSPLRWPKSLQRPSPNTYRSIDLARRTKGGFEEFGLSLDQAAAFNDTVPMQLAVSLLEWPTAPAPAPGSPIGCGVLRHAHHALGVWP</sequence>
<gene>
    <name evidence="2" type="ORF">AURDEDRAFT_177737</name>
</gene>
<accession>J0WMX4</accession>
<dbReference type="Proteomes" id="UP000006514">
    <property type="component" value="Unassembled WGS sequence"/>
</dbReference>
<protein>
    <submittedName>
        <fullName evidence="2">Uncharacterized protein</fullName>
    </submittedName>
</protein>
<evidence type="ECO:0000313" key="3">
    <source>
        <dbReference type="Proteomes" id="UP000006514"/>
    </source>
</evidence>
<evidence type="ECO:0000313" key="2">
    <source>
        <dbReference type="EMBL" id="EJD33180.1"/>
    </source>
</evidence>
<evidence type="ECO:0000256" key="1">
    <source>
        <dbReference type="SAM" id="MobiDB-lite"/>
    </source>
</evidence>
<dbReference type="KEGG" id="adl:AURDEDRAFT_177737"/>
<organism evidence="2 3">
    <name type="scientific">Auricularia subglabra (strain TFB-10046 / SS5)</name>
    <name type="common">White-rot fungus</name>
    <name type="synonym">Auricularia delicata (strain TFB10046)</name>
    <dbReference type="NCBI Taxonomy" id="717982"/>
    <lineage>
        <taxon>Eukaryota</taxon>
        <taxon>Fungi</taxon>
        <taxon>Dikarya</taxon>
        <taxon>Basidiomycota</taxon>
        <taxon>Agaricomycotina</taxon>
        <taxon>Agaricomycetes</taxon>
        <taxon>Auriculariales</taxon>
        <taxon>Auriculariaceae</taxon>
        <taxon>Auricularia</taxon>
    </lineage>
</organism>
<proteinExistence type="predicted"/>